<reference evidence="3 4" key="1">
    <citation type="submission" date="2020-07" db="EMBL/GenBank/DDBJ databases">
        <title>Pusillimonas sp. nov., isolated from poultry manure in Taiwan.</title>
        <authorList>
            <person name="Lin S.-Y."/>
            <person name="Tang Y.-S."/>
            <person name="Young C.-C."/>
        </authorList>
    </citation>
    <scope>NUCLEOTIDE SEQUENCE [LARGE SCALE GENOMIC DNA]</scope>
    <source>
        <strain evidence="3 4">CC-YST705</strain>
    </source>
</reference>
<gene>
    <name evidence="3" type="ORF">H0484_02615</name>
</gene>
<dbReference type="RefSeq" id="WP_226952873.1">
    <property type="nucleotide sequence ID" value="NZ_JACDXW010000001.1"/>
</dbReference>
<dbReference type="Gene3D" id="3.40.1740.10">
    <property type="entry name" value="VC0467-like"/>
    <property type="match status" value="1"/>
</dbReference>
<dbReference type="EMBL" id="JACDXW010000001">
    <property type="protein sequence ID" value="MCB5362648.1"/>
    <property type="molecule type" value="Genomic_DNA"/>
</dbReference>
<dbReference type="PANTHER" id="PTHR30327:SF1">
    <property type="entry name" value="UPF0301 PROTEIN YQGE"/>
    <property type="match status" value="1"/>
</dbReference>
<sequence>MGKATNTQTNEPVVDLSGQFLLAMPSVVSGSLANTVIYVCEHNEQGALGLVVNRPTDLTVGNLLQRIDLDLSLEIGPVQDTPVFFGGPVQTDRGFVLHAASGQYSSSIELGELALTTSRDILQEVAQGKGPSQMLVTLGYAGWGAGQLESEIAQNAWLNVTATHDILFDVAPEQRYDAALGALGINASMLSGMAGHA</sequence>
<dbReference type="NCBIfam" id="NF001266">
    <property type="entry name" value="PRK00228.1-1"/>
    <property type="match status" value="1"/>
</dbReference>
<comment type="caution">
    <text evidence="3">The sequence shown here is derived from an EMBL/GenBank/DDBJ whole genome shotgun (WGS) entry which is preliminary data.</text>
</comment>
<keyword evidence="4" id="KW-1185">Reference proteome</keyword>
<dbReference type="InterPro" id="IPR003774">
    <property type="entry name" value="AlgH-like"/>
</dbReference>
<dbReference type="SUPFAM" id="SSF143456">
    <property type="entry name" value="VC0467-like"/>
    <property type="match status" value="1"/>
</dbReference>
<proteinExistence type="inferred from homology"/>
<evidence type="ECO:0000313" key="4">
    <source>
        <dbReference type="Proteomes" id="UP000776983"/>
    </source>
</evidence>
<organism evidence="3 4">
    <name type="scientific">Mesopusillimonas faecipullorum</name>
    <dbReference type="NCBI Taxonomy" id="2755040"/>
    <lineage>
        <taxon>Bacteria</taxon>
        <taxon>Pseudomonadati</taxon>
        <taxon>Pseudomonadota</taxon>
        <taxon>Betaproteobacteria</taxon>
        <taxon>Burkholderiales</taxon>
        <taxon>Alcaligenaceae</taxon>
        <taxon>Mesopusillimonas</taxon>
    </lineage>
</organism>
<dbReference type="Proteomes" id="UP000776983">
    <property type="component" value="Unassembled WGS sequence"/>
</dbReference>
<dbReference type="Pfam" id="PF02622">
    <property type="entry name" value="DUF179"/>
    <property type="match status" value="1"/>
</dbReference>
<protein>
    <recommendedName>
        <fullName evidence="2">UPF0301 protein H0484_02615</fullName>
    </recommendedName>
</protein>
<evidence type="ECO:0000256" key="2">
    <source>
        <dbReference type="HAMAP-Rule" id="MF_00758"/>
    </source>
</evidence>
<evidence type="ECO:0000313" key="3">
    <source>
        <dbReference type="EMBL" id="MCB5362648.1"/>
    </source>
</evidence>
<evidence type="ECO:0000256" key="1">
    <source>
        <dbReference type="ARBA" id="ARBA00009600"/>
    </source>
</evidence>
<accession>A0ABS8C9G5</accession>
<dbReference type="HAMAP" id="MF_00758">
    <property type="entry name" value="UPF0301"/>
    <property type="match status" value="1"/>
</dbReference>
<name>A0ABS8C9G5_9BURK</name>
<dbReference type="PANTHER" id="PTHR30327">
    <property type="entry name" value="UNCHARACTERIZED PROTEIN YQGE"/>
    <property type="match status" value="1"/>
</dbReference>
<comment type="similarity">
    <text evidence="1 2">Belongs to the UPF0301 (AlgH) family.</text>
</comment>